<dbReference type="EMBL" id="AP014800">
    <property type="protein sequence ID" value="BAQ69163.1"/>
    <property type="molecule type" value="Genomic_DNA"/>
</dbReference>
<evidence type="ECO:0000313" key="4">
    <source>
        <dbReference type="Proteomes" id="UP000604473"/>
    </source>
</evidence>
<dbReference type="AlphaFoldDB" id="A0A0D6B1Z1"/>
<reference evidence="1 3" key="1">
    <citation type="submission" date="2015-02" db="EMBL/GenBank/DDBJ databases">
        <title>Genome sequene of Rhodovulum sulfidophilum DSM 2351.</title>
        <authorList>
            <person name="Nagao N."/>
        </authorList>
    </citation>
    <scope>NUCLEOTIDE SEQUENCE [LARGE SCALE GENOMIC DNA]</scope>
    <source>
        <strain evidence="1 3">DSM 2351</strain>
    </source>
</reference>
<sequence>MGQQLGIVAMVDIAAAIEANDLRGHLWLVDNGRWAGSTGEGTGNLASALDVTDSALAGAPILNWFQIGIGSIPITVPQTFFLHDEDRKALAQTALSAKHRSRFSARLRNILGEEINIRNSPRKMAASTEPTRALPHAGQGFLEPGRARFRNTRKSRVTRTDDQDLIHYPDPVIARIDGEAVEKKVIFPAQYGSPQLFSDGLYWSASVNPAMLGVYSYTLWITLYYARRDKDGEVTDHSVTLPHDAWISVSTGAIRSGFSNSTLDIIPA</sequence>
<accession>A0A0D6B1Z1</accession>
<reference evidence="2 4" key="2">
    <citation type="submission" date="2021-01" db="EMBL/GenBank/DDBJ databases">
        <title>Draft genomes of Rhodovulum sulfidophilum.</title>
        <authorList>
            <person name="Guzman M.S."/>
        </authorList>
    </citation>
    <scope>NUCLEOTIDE SEQUENCE [LARGE SCALE GENOMIC DNA]</scope>
    <source>
        <strain evidence="2 4">AB35</strain>
    </source>
</reference>
<name>A0A0D6B1Z1_RHOSU</name>
<dbReference type="Proteomes" id="UP000064912">
    <property type="component" value="Chromosome"/>
</dbReference>
<evidence type="ECO:0000313" key="3">
    <source>
        <dbReference type="Proteomes" id="UP000064912"/>
    </source>
</evidence>
<dbReference type="PATRIC" id="fig|35806.4.peg.2069"/>
<dbReference type="EMBL" id="JAESJJ010000010">
    <property type="protein sequence ID" value="MBL3609004.1"/>
    <property type="molecule type" value="Genomic_DNA"/>
</dbReference>
<proteinExistence type="predicted"/>
<dbReference type="Proteomes" id="UP000604473">
    <property type="component" value="Unassembled WGS sequence"/>
</dbReference>
<gene>
    <name evidence="2" type="ORF">JMM60_09350</name>
    <name evidence="1" type="ORF">NHU_02008</name>
</gene>
<protein>
    <submittedName>
        <fullName evidence="1">Uncharacterized protein</fullName>
    </submittedName>
</protein>
<dbReference type="KEGG" id="rsu:NHU_02008"/>
<evidence type="ECO:0000313" key="1">
    <source>
        <dbReference type="EMBL" id="BAQ69163.1"/>
    </source>
</evidence>
<keyword evidence="4" id="KW-1185">Reference proteome</keyword>
<organism evidence="1 3">
    <name type="scientific">Rhodovulum sulfidophilum</name>
    <name type="common">Rhodobacter sulfidophilus</name>
    <dbReference type="NCBI Taxonomy" id="35806"/>
    <lineage>
        <taxon>Bacteria</taxon>
        <taxon>Pseudomonadati</taxon>
        <taxon>Pseudomonadota</taxon>
        <taxon>Alphaproteobacteria</taxon>
        <taxon>Rhodobacterales</taxon>
        <taxon>Paracoccaceae</taxon>
        <taxon>Rhodovulum</taxon>
    </lineage>
</organism>
<evidence type="ECO:0000313" key="2">
    <source>
        <dbReference type="EMBL" id="MBL3609004.1"/>
    </source>
</evidence>
<dbReference type="RefSeq" id="WP_060834781.1">
    <property type="nucleotide sequence ID" value="NZ_JAESJD010000034.1"/>
</dbReference>